<dbReference type="EMBL" id="CAKOGP040001836">
    <property type="protein sequence ID" value="CAJ1953706.1"/>
    <property type="molecule type" value="Genomic_DNA"/>
</dbReference>
<protein>
    <submittedName>
        <fullName evidence="3">Uncharacterized protein</fullName>
    </submittedName>
</protein>
<gene>
    <name evidence="3" type="ORF">CYCCA115_LOCUS14309</name>
</gene>
<dbReference type="AlphaFoldDB" id="A0AAD2JIE1"/>
<feature type="compositionally biased region" description="Low complexity" evidence="1">
    <location>
        <begin position="222"/>
        <end position="236"/>
    </location>
</feature>
<comment type="caution">
    <text evidence="3">The sequence shown here is derived from an EMBL/GenBank/DDBJ whole genome shotgun (WGS) entry which is preliminary data.</text>
</comment>
<keyword evidence="4" id="KW-1185">Reference proteome</keyword>
<reference evidence="3" key="1">
    <citation type="submission" date="2023-08" db="EMBL/GenBank/DDBJ databases">
        <authorList>
            <person name="Audoor S."/>
            <person name="Bilcke G."/>
        </authorList>
    </citation>
    <scope>NUCLEOTIDE SEQUENCE</scope>
</reference>
<feature type="region of interest" description="Disordered" evidence="1">
    <location>
        <begin position="169"/>
        <end position="267"/>
    </location>
</feature>
<keyword evidence="2" id="KW-1133">Transmembrane helix</keyword>
<name>A0AAD2JIE1_9STRA</name>
<evidence type="ECO:0000256" key="2">
    <source>
        <dbReference type="SAM" id="Phobius"/>
    </source>
</evidence>
<sequence length="527" mass="60318">MKTSAFHQIYILQLVAIGNLVGSVLSFVPRSQGKIRSIAIHSYDPYQHNDDHGHDPFMRNKERTDIRNLLTQRSLQSFVFLLNSVRDVHTAKWLEKVFDFKNLDNFHGTGALNITKYPGWDSPFLELITMDSEVVVVETSPTASQNRRRGWSNKAGYLDNLSQKKQLDDCFQKTSSSSSSSAKKKDEQKSTQKVRGFRIGSYLDNLGGSQPDDEPSKEESSTPKVPSKPKPCTTPKLRASSANYLEGLSNGNAELPTEKKEKAAEENPYLEEKSVGYEIDIDPASLVNRIISVREQISKEWATDLETLFLTNDEILTSYLDQQMDSREQEEEHIEDHEDSVKSSFNSSALFFLTNSLGTQDRDSSPFRRSNFDLLLLLSTQESIHRVLRDYSLMEDEDNFDWLMEFYTDRVSEFFDGHGQAYGRADDFLKQLIESPPVARRTSTDDISFVDPMKMIEDIIRERSEVAREWKEVTSSISHDHTDLRRLLLTRRMIEADDDTSGIRKFPNLPKNKKNSKGEIYEAGVFE</sequence>
<feature type="transmembrane region" description="Helical" evidence="2">
    <location>
        <begin position="6"/>
        <end position="28"/>
    </location>
</feature>
<evidence type="ECO:0000256" key="1">
    <source>
        <dbReference type="SAM" id="MobiDB-lite"/>
    </source>
</evidence>
<feature type="compositionally biased region" description="Basic and acidic residues" evidence="1">
    <location>
        <begin position="256"/>
        <end position="267"/>
    </location>
</feature>
<dbReference type="Proteomes" id="UP001295423">
    <property type="component" value="Unassembled WGS sequence"/>
</dbReference>
<evidence type="ECO:0000313" key="3">
    <source>
        <dbReference type="EMBL" id="CAJ1953706.1"/>
    </source>
</evidence>
<accession>A0AAD2JIE1</accession>
<proteinExistence type="predicted"/>
<evidence type="ECO:0000313" key="4">
    <source>
        <dbReference type="Proteomes" id="UP001295423"/>
    </source>
</evidence>
<keyword evidence="2" id="KW-0812">Transmembrane</keyword>
<organism evidence="3 4">
    <name type="scientific">Cylindrotheca closterium</name>
    <dbReference type="NCBI Taxonomy" id="2856"/>
    <lineage>
        <taxon>Eukaryota</taxon>
        <taxon>Sar</taxon>
        <taxon>Stramenopiles</taxon>
        <taxon>Ochrophyta</taxon>
        <taxon>Bacillariophyta</taxon>
        <taxon>Bacillariophyceae</taxon>
        <taxon>Bacillariophycidae</taxon>
        <taxon>Bacillariales</taxon>
        <taxon>Bacillariaceae</taxon>
        <taxon>Cylindrotheca</taxon>
    </lineage>
</organism>
<keyword evidence="2" id="KW-0472">Membrane</keyword>